<proteinExistence type="predicted"/>
<accession>A0A0B1S0R2</accession>
<evidence type="ECO:0000313" key="2">
    <source>
        <dbReference type="EMBL" id="KHJ76800.1"/>
    </source>
</evidence>
<dbReference type="AlphaFoldDB" id="A0A0B1S0R2"/>
<evidence type="ECO:0000313" key="3">
    <source>
        <dbReference type="Proteomes" id="UP000053660"/>
    </source>
</evidence>
<keyword evidence="3" id="KW-1185">Reference proteome</keyword>
<protein>
    <submittedName>
        <fullName evidence="2">Uncharacterized protein</fullName>
    </submittedName>
</protein>
<dbReference type="EMBL" id="KN611397">
    <property type="protein sequence ID" value="KHJ76800.1"/>
    <property type="molecule type" value="Genomic_DNA"/>
</dbReference>
<sequence length="51" mass="5640">MGLFSLLIAAALSGSALVDDETKNYIYREGLDWMSRHTVLRQFSSSFPTGS</sequence>
<organism evidence="2 3">
    <name type="scientific">Oesophagostomum dentatum</name>
    <name type="common">Nodular worm</name>
    <dbReference type="NCBI Taxonomy" id="61180"/>
    <lineage>
        <taxon>Eukaryota</taxon>
        <taxon>Metazoa</taxon>
        <taxon>Ecdysozoa</taxon>
        <taxon>Nematoda</taxon>
        <taxon>Chromadorea</taxon>
        <taxon>Rhabditida</taxon>
        <taxon>Rhabditina</taxon>
        <taxon>Rhabditomorpha</taxon>
        <taxon>Strongyloidea</taxon>
        <taxon>Strongylidae</taxon>
        <taxon>Oesophagostomum</taxon>
    </lineage>
</organism>
<feature type="non-terminal residue" evidence="2">
    <location>
        <position position="51"/>
    </location>
</feature>
<feature type="chain" id="PRO_5002064257" evidence="1">
    <location>
        <begin position="19"/>
        <end position="51"/>
    </location>
</feature>
<gene>
    <name evidence="2" type="ORF">OESDEN_23580</name>
</gene>
<name>A0A0B1S0R2_OESDE</name>
<feature type="signal peptide" evidence="1">
    <location>
        <begin position="1"/>
        <end position="18"/>
    </location>
</feature>
<reference evidence="2 3" key="1">
    <citation type="submission" date="2014-03" db="EMBL/GenBank/DDBJ databases">
        <title>Draft genome of the hookworm Oesophagostomum dentatum.</title>
        <authorList>
            <person name="Mitreva M."/>
        </authorList>
    </citation>
    <scope>NUCLEOTIDE SEQUENCE [LARGE SCALE GENOMIC DNA]</scope>
    <source>
        <strain evidence="2 3">OD-Hann</strain>
    </source>
</reference>
<dbReference type="Proteomes" id="UP000053660">
    <property type="component" value="Unassembled WGS sequence"/>
</dbReference>
<evidence type="ECO:0000256" key="1">
    <source>
        <dbReference type="SAM" id="SignalP"/>
    </source>
</evidence>
<keyword evidence="1" id="KW-0732">Signal</keyword>